<name>A0A9W9T1X1_9EURO</name>
<comment type="caution">
    <text evidence="1">The sequence shown here is derived from an EMBL/GenBank/DDBJ whole genome shotgun (WGS) entry which is preliminary data.</text>
</comment>
<dbReference type="EMBL" id="JAPQKP010000002">
    <property type="protein sequence ID" value="KAJ5206357.1"/>
    <property type="molecule type" value="Genomic_DNA"/>
</dbReference>
<accession>A0A9W9T1X1</accession>
<protein>
    <submittedName>
        <fullName evidence="1">Uncharacterized protein</fullName>
    </submittedName>
</protein>
<sequence length="80" mass="9830">MNRVRTHLKHVHGLDQEEVERSITRRHLREMHRNAEERIKLLPLQNVKKVTDYAMSERGYGAKFQQYVMLYIRIWKKQIK</sequence>
<evidence type="ECO:0000313" key="2">
    <source>
        <dbReference type="Proteomes" id="UP001150879"/>
    </source>
</evidence>
<reference evidence="1" key="2">
    <citation type="journal article" date="2023" name="IMA Fungus">
        <title>Comparative genomic study of the Penicillium genus elucidates a diverse pangenome and 15 lateral gene transfer events.</title>
        <authorList>
            <person name="Petersen C."/>
            <person name="Sorensen T."/>
            <person name="Nielsen M.R."/>
            <person name="Sondergaard T.E."/>
            <person name="Sorensen J.L."/>
            <person name="Fitzpatrick D.A."/>
            <person name="Frisvad J.C."/>
            <person name="Nielsen K.L."/>
        </authorList>
    </citation>
    <scope>NUCLEOTIDE SEQUENCE</scope>
    <source>
        <strain evidence="1">IBT 16849</strain>
    </source>
</reference>
<keyword evidence="2" id="KW-1185">Reference proteome</keyword>
<dbReference type="AlphaFoldDB" id="A0A9W9T1X1"/>
<gene>
    <name evidence="1" type="ORF">N7472_002805</name>
</gene>
<reference evidence="1" key="1">
    <citation type="submission" date="2022-11" db="EMBL/GenBank/DDBJ databases">
        <authorList>
            <person name="Petersen C."/>
        </authorList>
    </citation>
    <scope>NUCLEOTIDE SEQUENCE</scope>
    <source>
        <strain evidence="1">IBT 16849</strain>
    </source>
</reference>
<dbReference type="Proteomes" id="UP001150879">
    <property type="component" value="Unassembled WGS sequence"/>
</dbReference>
<proteinExistence type="predicted"/>
<evidence type="ECO:0000313" key="1">
    <source>
        <dbReference type="EMBL" id="KAJ5206357.1"/>
    </source>
</evidence>
<organism evidence="1 2">
    <name type="scientific">Penicillium cf. griseofulvum</name>
    <dbReference type="NCBI Taxonomy" id="2972120"/>
    <lineage>
        <taxon>Eukaryota</taxon>
        <taxon>Fungi</taxon>
        <taxon>Dikarya</taxon>
        <taxon>Ascomycota</taxon>
        <taxon>Pezizomycotina</taxon>
        <taxon>Eurotiomycetes</taxon>
        <taxon>Eurotiomycetidae</taxon>
        <taxon>Eurotiales</taxon>
        <taxon>Aspergillaceae</taxon>
        <taxon>Penicillium</taxon>
    </lineage>
</organism>